<gene>
    <name evidence="2" type="ORF">GCM10007966_03400</name>
</gene>
<organism evidence="2 3">
    <name type="scientific">Legionella impletisoli</name>
    <dbReference type="NCBI Taxonomy" id="343510"/>
    <lineage>
        <taxon>Bacteria</taxon>
        <taxon>Pseudomonadati</taxon>
        <taxon>Pseudomonadota</taxon>
        <taxon>Gammaproteobacteria</taxon>
        <taxon>Legionellales</taxon>
        <taxon>Legionellaceae</taxon>
        <taxon>Legionella</taxon>
    </lineage>
</organism>
<keyword evidence="1" id="KW-1133">Transmembrane helix</keyword>
<evidence type="ECO:0000256" key="1">
    <source>
        <dbReference type="SAM" id="Phobius"/>
    </source>
</evidence>
<feature type="transmembrane region" description="Helical" evidence="1">
    <location>
        <begin position="114"/>
        <end position="131"/>
    </location>
</feature>
<name>A0A917JQ42_9GAMM</name>
<accession>A0A917JQ42</accession>
<feature type="transmembrane region" description="Helical" evidence="1">
    <location>
        <begin position="245"/>
        <end position="268"/>
    </location>
</feature>
<sequence length="510" mass="59551">MHRSADRFIWFFFITFLAIQILIEANSLIHHDIIWSLEIGKRMFSGGHYGSDFFETNPSLLYFIHGSLVLLAEAIPIKPITAFYSFLAGLTGLCYFISFKIIRNLFSIDETAGNYLLIALALSLGLATLADYGQKEQIMLLLSLPYFFLNLSFLLNKPRSAWLGGLVGAMAGIGFALKPPYFFIPFCLTELWLFWNKKSLSVFLRWDLAALALVQVVYLISFIIFTPTYLTEILPVILATYVPEHYVHINILLLQAPLLFFFISLIIWAFCYQKNRLNSIIQYLFMICLGFALSYLLQSKGWRYQALPLYATNILLVSLIGLSGFRKFKHARIERYLLIMTLFISSVSFYVVPIALNTKNQMQCAFNSQCAFNHMVNEVSYYAQNEPFFMFSTYMQSAYFMYYGHMKLGSRFCSLWPLPGLVNHPANPDMEYSLQQRILEDFKRFKPKLVLVNINVNNYEQYGYIHDSDFNFLTFMEKNKAFKQLWQEYHWVKRIQYNPLYSFDLYLKRS</sequence>
<dbReference type="RefSeq" id="WP_131775572.1">
    <property type="nucleotide sequence ID" value="NZ_BMOB01000001.1"/>
</dbReference>
<feature type="transmembrane region" description="Helical" evidence="1">
    <location>
        <begin position="7"/>
        <end position="23"/>
    </location>
</feature>
<dbReference type="OrthoDB" id="5632134at2"/>
<feature type="transmembrane region" description="Helical" evidence="1">
    <location>
        <begin position="337"/>
        <end position="356"/>
    </location>
</feature>
<keyword evidence="3" id="KW-1185">Reference proteome</keyword>
<protein>
    <submittedName>
        <fullName evidence="2">Uncharacterized protein</fullName>
    </submittedName>
</protein>
<evidence type="ECO:0000313" key="2">
    <source>
        <dbReference type="EMBL" id="GGI78042.1"/>
    </source>
</evidence>
<proteinExistence type="predicted"/>
<keyword evidence="1" id="KW-0472">Membrane</keyword>
<reference evidence="2" key="1">
    <citation type="journal article" date="2014" name="Int. J. Syst. Evol. Microbiol.">
        <title>Complete genome sequence of Corynebacterium casei LMG S-19264T (=DSM 44701T), isolated from a smear-ripened cheese.</title>
        <authorList>
            <consortium name="US DOE Joint Genome Institute (JGI-PGF)"/>
            <person name="Walter F."/>
            <person name="Albersmeier A."/>
            <person name="Kalinowski J."/>
            <person name="Ruckert C."/>
        </authorList>
    </citation>
    <scope>NUCLEOTIDE SEQUENCE</scope>
    <source>
        <strain evidence="2">JCM 13919</strain>
    </source>
</reference>
<keyword evidence="1" id="KW-0812">Transmembrane</keyword>
<dbReference type="AlphaFoldDB" id="A0A917JQ42"/>
<reference evidence="2" key="2">
    <citation type="submission" date="2020-09" db="EMBL/GenBank/DDBJ databases">
        <authorList>
            <person name="Sun Q."/>
            <person name="Ohkuma M."/>
        </authorList>
    </citation>
    <scope>NUCLEOTIDE SEQUENCE</scope>
    <source>
        <strain evidence="2">JCM 13919</strain>
    </source>
</reference>
<feature type="transmembrane region" description="Helical" evidence="1">
    <location>
        <begin position="206"/>
        <end position="225"/>
    </location>
</feature>
<feature type="transmembrane region" description="Helical" evidence="1">
    <location>
        <begin position="161"/>
        <end position="194"/>
    </location>
</feature>
<feature type="transmembrane region" description="Helical" evidence="1">
    <location>
        <begin position="138"/>
        <end position="155"/>
    </location>
</feature>
<dbReference type="Proteomes" id="UP000630149">
    <property type="component" value="Unassembled WGS sequence"/>
</dbReference>
<dbReference type="EMBL" id="BMOB01000001">
    <property type="protein sequence ID" value="GGI78042.1"/>
    <property type="molecule type" value="Genomic_DNA"/>
</dbReference>
<feature type="transmembrane region" description="Helical" evidence="1">
    <location>
        <begin position="304"/>
        <end position="325"/>
    </location>
</feature>
<feature type="transmembrane region" description="Helical" evidence="1">
    <location>
        <begin position="82"/>
        <end position="102"/>
    </location>
</feature>
<comment type="caution">
    <text evidence="2">The sequence shown here is derived from an EMBL/GenBank/DDBJ whole genome shotgun (WGS) entry which is preliminary data.</text>
</comment>
<evidence type="ECO:0000313" key="3">
    <source>
        <dbReference type="Proteomes" id="UP000630149"/>
    </source>
</evidence>
<feature type="transmembrane region" description="Helical" evidence="1">
    <location>
        <begin position="280"/>
        <end position="298"/>
    </location>
</feature>